<protein>
    <submittedName>
        <fullName evidence="2">Uncharacterized protein</fullName>
    </submittedName>
</protein>
<dbReference type="EMBL" id="KZ992417">
    <property type="protein sequence ID" value="RKP22204.1"/>
    <property type="molecule type" value="Genomic_DNA"/>
</dbReference>
<gene>
    <name evidence="2" type="ORF">SYNPS1DRAFT_26157</name>
</gene>
<feature type="compositionally biased region" description="Basic residues" evidence="1">
    <location>
        <begin position="58"/>
        <end position="68"/>
    </location>
</feature>
<proteinExistence type="predicted"/>
<feature type="region of interest" description="Disordered" evidence="1">
    <location>
        <begin position="112"/>
        <end position="277"/>
    </location>
</feature>
<reference evidence="3" key="1">
    <citation type="journal article" date="2018" name="Nat. Microbiol.">
        <title>Leveraging single-cell genomics to expand the fungal tree of life.</title>
        <authorList>
            <person name="Ahrendt S.R."/>
            <person name="Quandt C.A."/>
            <person name="Ciobanu D."/>
            <person name="Clum A."/>
            <person name="Salamov A."/>
            <person name="Andreopoulos B."/>
            <person name="Cheng J.F."/>
            <person name="Woyke T."/>
            <person name="Pelin A."/>
            <person name="Henrissat B."/>
            <person name="Reynolds N.K."/>
            <person name="Benny G.L."/>
            <person name="Smith M.E."/>
            <person name="James T.Y."/>
            <person name="Grigoriev I.V."/>
        </authorList>
    </citation>
    <scope>NUCLEOTIDE SEQUENCE [LARGE SCALE GENOMIC DNA]</scope>
    <source>
        <strain evidence="3">Benny S71-1</strain>
    </source>
</reference>
<accession>A0A4P9YR46</accession>
<dbReference type="Proteomes" id="UP000278143">
    <property type="component" value="Unassembled WGS sequence"/>
</dbReference>
<sequence>MDSAVTNHRPKERTSESEQRAPSSQATDQKMVREGSGASMWAQASPADTARAVAVPPKPKRGAKHGKPARAQAKLSEEELQARMERIRQQNEELLRRREAVEQDEAAFAKVVEHDKAQQRQAKIERKEKEARERRVVQEVSAEREENARRKLAARQERAWDSDKTHGANGGRSGTASPTSRAFGGRGGRGHKVESGWSSGSERSKSPYSPKFPARKVQSGNGIPTQPAATGTAKQTSPPQTGAVRSPSPDSSPKHIDNIDDLFAWPPPDGERIAWGDEDVSVLKPGASQSVWAKK</sequence>
<organism evidence="2 3">
    <name type="scientific">Syncephalis pseudoplumigaleata</name>
    <dbReference type="NCBI Taxonomy" id="1712513"/>
    <lineage>
        <taxon>Eukaryota</taxon>
        <taxon>Fungi</taxon>
        <taxon>Fungi incertae sedis</taxon>
        <taxon>Zoopagomycota</taxon>
        <taxon>Zoopagomycotina</taxon>
        <taxon>Zoopagomycetes</taxon>
        <taxon>Zoopagales</taxon>
        <taxon>Piptocephalidaceae</taxon>
        <taxon>Syncephalis</taxon>
    </lineage>
</organism>
<keyword evidence="3" id="KW-1185">Reference proteome</keyword>
<evidence type="ECO:0000256" key="1">
    <source>
        <dbReference type="SAM" id="MobiDB-lite"/>
    </source>
</evidence>
<evidence type="ECO:0000313" key="3">
    <source>
        <dbReference type="Proteomes" id="UP000278143"/>
    </source>
</evidence>
<feature type="compositionally biased region" description="Basic and acidic residues" evidence="1">
    <location>
        <begin position="112"/>
        <end position="166"/>
    </location>
</feature>
<feature type="compositionally biased region" description="Polar residues" evidence="1">
    <location>
        <begin position="218"/>
        <end position="240"/>
    </location>
</feature>
<name>A0A4P9YR46_9FUNG</name>
<evidence type="ECO:0000313" key="2">
    <source>
        <dbReference type="EMBL" id="RKP22204.1"/>
    </source>
</evidence>
<dbReference type="OrthoDB" id="2402960at2759"/>
<dbReference type="AlphaFoldDB" id="A0A4P9YR46"/>
<feature type="region of interest" description="Disordered" evidence="1">
    <location>
        <begin position="1"/>
        <end position="79"/>
    </location>
</feature>